<gene>
    <name evidence="1" type="ORF">VP01_81g8</name>
</gene>
<protein>
    <submittedName>
        <fullName evidence="1">Uncharacterized protein</fullName>
    </submittedName>
</protein>
<dbReference type="OrthoDB" id="2501881at2759"/>
<dbReference type="VEuPathDB" id="FungiDB:VP01_81g8"/>
<dbReference type="EMBL" id="LAVV01013716">
    <property type="protein sequence ID" value="KNZ45365.1"/>
    <property type="molecule type" value="Genomic_DNA"/>
</dbReference>
<name>A0A0L6UC57_9BASI</name>
<accession>A0A0L6UC57</accession>
<dbReference type="Proteomes" id="UP000037035">
    <property type="component" value="Unassembled WGS sequence"/>
</dbReference>
<sequence>MSQNTSEQPLPSPVGSDGKLTGICFIVSRTLYRIKAPHRTYENQHPQQQLFVRVRNLLKTAQATQASQLFINHLDSHLPSQTKAGIRRKQQDEWLWRTAVLFRSYNHPELALQALNHLSTHLPVPIKAAVSAVQACSDLVWNYPTHHYEQQKAFDPRTGCDGHHTQLAQALLLLTNRHANHRVQMAENTTQEAPGQHSKKENLTLSTVQDTDDNTRVLEVIIANILKLGDMDWIVSIFRDFYPRYTHQLGAYLYPDSSSPSCSELADQKPLETGEVPSGRLVKFLVTGYTVCKDLRRAFGVIKFHWTLLDSPASVARSADTVRELTPEVTFLRGISRTTMGSMEMRMKMVTQVLGYLGKHSTQLDTYALDGLLEMRYRLRMGWAFRCRQLSTLEVVSAAVNCQLALFLLHHARPSTFSRQSCTALVQGPVQGQHTLSSWKYRPSAATFTILVLALRSHLRYQTRPIARPPPAALNDHSYGYYRHSLDGEKRPKKRRPSPGAHRAVLAQILAFEGLNRLACRPGASANHVDDGVVASRWERFGFLPARMDLLTAKNVRLLVECLLLARDYVSAWVLHWTDLAGPSVVDMSDDEGAETLLRKLEMQLRQCFALDMPSAHQIWEDEERIPFPKQP</sequence>
<evidence type="ECO:0000313" key="1">
    <source>
        <dbReference type="EMBL" id="KNZ45365.1"/>
    </source>
</evidence>
<comment type="caution">
    <text evidence="1">The sequence shown here is derived from an EMBL/GenBank/DDBJ whole genome shotgun (WGS) entry which is preliminary data.</text>
</comment>
<organism evidence="1 2">
    <name type="scientific">Puccinia sorghi</name>
    <dbReference type="NCBI Taxonomy" id="27349"/>
    <lineage>
        <taxon>Eukaryota</taxon>
        <taxon>Fungi</taxon>
        <taxon>Dikarya</taxon>
        <taxon>Basidiomycota</taxon>
        <taxon>Pucciniomycotina</taxon>
        <taxon>Pucciniomycetes</taxon>
        <taxon>Pucciniales</taxon>
        <taxon>Pucciniaceae</taxon>
        <taxon>Puccinia</taxon>
    </lineage>
</organism>
<reference evidence="1 2" key="1">
    <citation type="submission" date="2015-08" db="EMBL/GenBank/DDBJ databases">
        <title>Next Generation Sequencing and Analysis of the Genome of Puccinia sorghi L Schw, the Causal Agent of Maize Common Rust.</title>
        <authorList>
            <person name="Rochi L."/>
            <person name="Burguener G."/>
            <person name="Darino M."/>
            <person name="Turjanski A."/>
            <person name="Kreff E."/>
            <person name="Dieguez M.J."/>
            <person name="Sacco F."/>
        </authorList>
    </citation>
    <scope>NUCLEOTIDE SEQUENCE [LARGE SCALE GENOMIC DNA]</scope>
    <source>
        <strain evidence="1 2">RO10H11247</strain>
    </source>
</reference>
<proteinExistence type="predicted"/>
<evidence type="ECO:0000313" key="2">
    <source>
        <dbReference type="Proteomes" id="UP000037035"/>
    </source>
</evidence>
<dbReference type="AlphaFoldDB" id="A0A0L6UC57"/>
<keyword evidence="2" id="KW-1185">Reference proteome</keyword>